<dbReference type="EMBL" id="CP080096">
    <property type="protein sequence ID" value="QYD73521.1"/>
    <property type="molecule type" value="Genomic_DNA"/>
</dbReference>
<evidence type="ECO:0000313" key="1">
    <source>
        <dbReference type="EMBL" id="QYD73521.1"/>
    </source>
</evidence>
<evidence type="ECO:0000313" key="2">
    <source>
        <dbReference type="Proteomes" id="UP000826462"/>
    </source>
</evidence>
<sequence length="86" mass="9412">MEKMITRRSADIPVSLHAVVRAAPIGTTPRPASTKTELFGLQRVPALPEARPVDSTRSMKLKATWIRTVDGALVCRWVNSADVEVS</sequence>
<dbReference type="Proteomes" id="UP000826462">
    <property type="component" value="Chromosome 2"/>
</dbReference>
<organism evidence="1 2">
    <name type="scientific">Paraburkholderia edwinii</name>
    <dbReference type="NCBI Taxonomy" id="2861782"/>
    <lineage>
        <taxon>Bacteria</taxon>
        <taxon>Pseudomonadati</taxon>
        <taxon>Pseudomonadota</taxon>
        <taxon>Betaproteobacteria</taxon>
        <taxon>Burkholderiales</taxon>
        <taxon>Burkholderiaceae</taxon>
        <taxon>Paraburkholderia</taxon>
    </lineage>
</organism>
<accession>A0ABX8UX20</accession>
<reference evidence="1 2" key="1">
    <citation type="submission" date="2021-07" db="EMBL/GenBank/DDBJ databases">
        <title>Paraburkholderia edwinii protects Aspergillus sp. from phenazines by acting as a toxin sponge.</title>
        <authorList>
            <person name="Dahlstrom K.M."/>
            <person name="Newman D.K."/>
        </authorList>
    </citation>
    <scope>NUCLEOTIDE SEQUENCE [LARGE SCALE GENOMIC DNA]</scope>
    <source>
        <strain evidence="1 2">Pe01</strain>
    </source>
</reference>
<keyword evidence="2" id="KW-1185">Reference proteome</keyword>
<protein>
    <submittedName>
        <fullName evidence="1">Uncharacterized protein</fullName>
    </submittedName>
</protein>
<dbReference type="RefSeq" id="WP_219803350.1">
    <property type="nucleotide sequence ID" value="NZ_CP080096.1"/>
</dbReference>
<gene>
    <name evidence="1" type="ORF">KZJ38_28280</name>
</gene>
<name>A0ABX8UX20_9BURK</name>
<proteinExistence type="predicted"/>